<keyword evidence="5" id="KW-1185">Reference proteome</keyword>
<evidence type="ECO:0000256" key="1">
    <source>
        <dbReference type="ARBA" id="ARBA00004196"/>
    </source>
</evidence>
<dbReference type="InterPro" id="IPR018976">
    <property type="entry name" value="Imelysin-like"/>
</dbReference>
<evidence type="ECO:0000259" key="3">
    <source>
        <dbReference type="Pfam" id="PF09375"/>
    </source>
</evidence>
<organism evidence="4 5">
    <name type="scientific">Chitinophaga parva</name>
    <dbReference type="NCBI Taxonomy" id="2169414"/>
    <lineage>
        <taxon>Bacteria</taxon>
        <taxon>Pseudomonadati</taxon>
        <taxon>Bacteroidota</taxon>
        <taxon>Chitinophagia</taxon>
        <taxon>Chitinophagales</taxon>
        <taxon>Chitinophagaceae</taxon>
        <taxon>Chitinophaga</taxon>
    </lineage>
</organism>
<accession>A0A2T7BEL7</accession>
<dbReference type="Gene3D" id="1.20.1420.20">
    <property type="entry name" value="M75 peptidase, HXXE motif"/>
    <property type="match status" value="1"/>
</dbReference>
<sequence length="360" mass="39358">MRKKAILFVAAAAIGFASCKKDANNGGGSESFTTLENTVIADFVNKTAIPGYASLQAKAVLFDSAVVVFSRTRTDADLENAKQSWRSLRTVWEQCEGYLLGPVEDNNYDPHMDTWPVDTSSLNKLIADNSITLDLSTVTNLEDDALHGFHPAEYIMWGVDGKKKAAAITDREMLYLKSLTQDVVNTCTNVYNSWIPTSGNYAQKVLDAGKGNQPFPTKQQFFVDLATVVGDICNEVGDGKMKDPYDAGTPLTVESPFSSNSLPDFKNNIMGAYAVYMGTFQGSSATSLHALVFAKNTSLDKKVQDAFNAAISSFDTFTLPYEKAILSEKPKCVTTMNLVMAARDLMENDVVDYLKANIKD</sequence>
<evidence type="ECO:0000256" key="2">
    <source>
        <dbReference type="ARBA" id="ARBA00022729"/>
    </source>
</evidence>
<dbReference type="InterPro" id="IPR034982">
    <property type="entry name" value="Imelysin-like_IrpA"/>
</dbReference>
<dbReference type="InterPro" id="IPR038352">
    <property type="entry name" value="Imelysin_sf"/>
</dbReference>
<proteinExistence type="predicted"/>
<dbReference type="GO" id="GO:0030313">
    <property type="term" value="C:cell envelope"/>
    <property type="evidence" value="ECO:0007669"/>
    <property type="project" value="UniProtKB-SubCell"/>
</dbReference>
<dbReference type="CDD" id="cd14658">
    <property type="entry name" value="Imelysin-like_IrpA"/>
    <property type="match status" value="1"/>
</dbReference>
<dbReference type="Pfam" id="PF09375">
    <property type="entry name" value="Peptidase_M75"/>
    <property type="match status" value="1"/>
</dbReference>
<dbReference type="PROSITE" id="PS51257">
    <property type="entry name" value="PROKAR_LIPOPROTEIN"/>
    <property type="match status" value="1"/>
</dbReference>
<dbReference type="Proteomes" id="UP000244450">
    <property type="component" value="Unassembled WGS sequence"/>
</dbReference>
<feature type="domain" description="Imelysin-like" evidence="3">
    <location>
        <begin position="48"/>
        <end position="330"/>
    </location>
</feature>
<evidence type="ECO:0000313" key="4">
    <source>
        <dbReference type="EMBL" id="PUZ24726.1"/>
    </source>
</evidence>
<comment type="caution">
    <text evidence="4">The sequence shown here is derived from an EMBL/GenBank/DDBJ whole genome shotgun (WGS) entry which is preliminary data.</text>
</comment>
<comment type="subcellular location">
    <subcellularLocation>
        <location evidence="1">Cell envelope</location>
    </subcellularLocation>
</comment>
<dbReference type="EMBL" id="QCYK01000002">
    <property type="protein sequence ID" value="PUZ24726.1"/>
    <property type="molecule type" value="Genomic_DNA"/>
</dbReference>
<dbReference type="RefSeq" id="WP_108686567.1">
    <property type="nucleotide sequence ID" value="NZ_QCYK01000002.1"/>
</dbReference>
<name>A0A2T7BEL7_9BACT</name>
<evidence type="ECO:0000313" key="5">
    <source>
        <dbReference type="Proteomes" id="UP000244450"/>
    </source>
</evidence>
<reference evidence="4 5" key="1">
    <citation type="submission" date="2018-04" db="EMBL/GenBank/DDBJ databases">
        <title>Chitinophaga fuyangensis sp. nov., isolated from soil in a chemical factory.</title>
        <authorList>
            <person name="Chen K."/>
        </authorList>
    </citation>
    <scope>NUCLEOTIDE SEQUENCE [LARGE SCALE GENOMIC DNA]</scope>
    <source>
        <strain evidence="4 5">LY-1</strain>
    </source>
</reference>
<keyword evidence="2" id="KW-0732">Signal</keyword>
<dbReference type="AlphaFoldDB" id="A0A2T7BEL7"/>
<protein>
    <recommendedName>
        <fullName evidence="3">Imelysin-like domain-containing protein</fullName>
    </recommendedName>
</protein>
<dbReference type="OrthoDB" id="9764688at2"/>
<gene>
    <name evidence="4" type="ORF">DCC81_10290</name>
</gene>